<reference evidence="1 2" key="1">
    <citation type="submission" date="2016-06" db="EMBL/GenBank/DDBJ databases">
        <authorList>
            <person name="Kjaerup R.B."/>
            <person name="Dalgaard T.S."/>
            <person name="Juul-Madsen H.R."/>
        </authorList>
    </citation>
    <scope>NUCLEOTIDE SEQUENCE [LARGE SCALE GENOMIC DNA]</scope>
    <source>
        <strain evidence="1 2">DSM 43913</strain>
    </source>
</reference>
<proteinExistence type="predicted"/>
<evidence type="ECO:0000313" key="2">
    <source>
        <dbReference type="Proteomes" id="UP000198251"/>
    </source>
</evidence>
<dbReference type="EMBL" id="LT607733">
    <property type="protein sequence ID" value="SCG15528.1"/>
    <property type="molecule type" value="Genomic_DNA"/>
</dbReference>
<organism evidence="1 2">
    <name type="scientific">Micromonospora echinofusca</name>
    <dbReference type="NCBI Taxonomy" id="47858"/>
    <lineage>
        <taxon>Bacteria</taxon>
        <taxon>Bacillati</taxon>
        <taxon>Actinomycetota</taxon>
        <taxon>Actinomycetes</taxon>
        <taxon>Micromonosporales</taxon>
        <taxon>Micromonosporaceae</taxon>
        <taxon>Micromonospora</taxon>
    </lineage>
</organism>
<evidence type="ECO:0008006" key="3">
    <source>
        <dbReference type="Google" id="ProtNLM"/>
    </source>
</evidence>
<evidence type="ECO:0000313" key="1">
    <source>
        <dbReference type="EMBL" id="SCG15528.1"/>
    </source>
</evidence>
<accession>A0A1C5G759</accession>
<name>A0A1C5G759_MICEH</name>
<gene>
    <name evidence="1" type="ORF">GA0070610_1762</name>
</gene>
<sequence>MTQPVRTGPCSWPLNTAYLKGWTELDEAVRTTATDLATEVLWALSGRRFGLCSSTVRPCRRDDRDQWWREGWLPLPYAGALPYGSLLISLCGCADWSCGCLPPGTEVSLPGPVHAVTQVLIDGQVLPAAAYVVHNRRWLVRVDGEKWPASQDLRAADDQPGAWAVTYQRGVEVPAGGRIAAGQYAAEVAKVLTADNSCRLPRRVQSLVRQGVQQTFVDPAQLAKDGMTGLPEVDQWLRVVNPHRLPRDTVVWSPDLNRGRRRTS</sequence>
<keyword evidence="2" id="KW-1185">Reference proteome</keyword>
<dbReference type="RefSeq" id="WP_088999544.1">
    <property type="nucleotide sequence ID" value="NZ_LT607733.1"/>
</dbReference>
<dbReference type="GeneID" id="95801602"/>
<protein>
    <recommendedName>
        <fullName evidence="3">Head-to-tail adaptor</fullName>
    </recommendedName>
</protein>
<dbReference type="Proteomes" id="UP000198251">
    <property type="component" value="Chromosome I"/>
</dbReference>
<dbReference type="AlphaFoldDB" id="A0A1C5G759"/>